<protein>
    <submittedName>
        <fullName evidence="2">Uncharacterized protein</fullName>
    </submittedName>
</protein>
<dbReference type="EMBL" id="FZMO01000257">
    <property type="protein sequence ID" value="SNQ49399.1"/>
    <property type="molecule type" value="Genomic_DNA"/>
</dbReference>
<evidence type="ECO:0000256" key="1">
    <source>
        <dbReference type="SAM" id="MobiDB-lite"/>
    </source>
</evidence>
<evidence type="ECO:0000313" key="2">
    <source>
        <dbReference type="EMBL" id="SNQ49399.1"/>
    </source>
</evidence>
<dbReference type="InterPro" id="IPR046828">
    <property type="entry name" value="RepSA"/>
</dbReference>
<accession>A0A2I2KUR4</accession>
<dbReference type="Pfam" id="PF20199">
    <property type="entry name" value="RepSA"/>
    <property type="match status" value="1"/>
</dbReference>
<dbReference type="AlphaFoldDB" id="A0A2I2KUR4"/>
<sequence>MSPVDQDGADLGPAHSGAEESRPGSRLARMRQPLARHVVEAVAVEEGACIRPVALRRVDLDTGETTIIPAPCGATLASKCLPCAARDAIHLPNQVATPAGIPAVSPLQDASRRVPVSSCQPLSYDSEQPSTTYSAHCLQSLSVYKK</sequence>
<name>A0A2I2KUR4_9ACTN</name>
<feature type="region of interest" description="Disordered" evidence="1">
    <location>
        <begin position="1"/>
        <end position="28"/>
    </location>
</feature>
<proteinExistence type="predicted"/>
<evidence type="ECO:0000313" key="3">
    <source>
        <dbReference type="Proteomes" id="UP000234331"/>
    </source>
</evidence>
<keyword evidence="3" id="KW-1185">Reference proteome</keyword>
<organism evidence="2 3">
    <name type="scientific">Frankia canadensis</name>
    <dbReference type="NCBI Taxonomy" id="1836972"/>
    <lineage>
        <taxon>Bacteria</taxon>
        <taxon>Bacillati</taxon>
        <taxon>Actinomycetota</taxon>
        <taxon>Actinomycetes</taxon>
        <taxon>Frankiales</taxon>
        <taxon>Frankiaceae</taxon>
        <taxon>Frankia</taxon>
    </lineage>
</organism>
<dbReference type="Proteomes" id="UP000234331">
    <property type="component" value="Unassembled WGS sequence"/>
</dbReference>
<gene>
    <name evidence="2" type="ORF">FRACA_330002</name>
</gene>
<reference evidence="2 3" key="1">
    <citation type="submission" date="2017-06" db="EMBL/GenBank/DDBJ databases">
        <authorList>
            <person name="Kim H.J."/>
            <person name="Triplett B.A."/>
        </authorList>
    </citation>
    <scope>NUCLEOTIDE SEQUENCE [LARGE SCALE GENOMIC DNA]</scope>
    <source>
        <strain evidence="2">FRACA_ARgP5</strain>
    </source>
</reference>